<organism evidence="1 2">
    <name type="scientific">Mucilaginibacter gynuensis</name>
    <dbReference type="NCBI Taxonomy" id="1302236"/>
    <lineage>
        <taxon>Bacteria</taxon>
        <taxon>Pseudomonadati</taxon>
        <taxon>Bacteroidota</taxon>
        <taxon>Sphingobacteriia</taxon>
        <taxon>Sphingobacteriales</taxon>
        <taxon>Sphingobacteriaceae</taxon>
        <taxon>Mucilaginibacter</taxon>
    </lineage>
</organism>
<dbReference type="Proteomes" id="UP001500582">
    <property type="component" value="Unassembled WGS sequence"/>
</dbReference>
<comment type="caution">
    <text evidence="1">The sequence shown here is derived from an EMBL/GenBank/DDBJ whole genome shotgun (WGS) entry which is preliminary data.</text>
</comment>
<accession>A0ABP8HCT8</accession>
<evidence type="ECO:0000313" key="2">
    <source>
        <dbReference type="Proteomes" id="UP001500582"/>
    </source>
</evidence>
<dbReference type="EMBL" id="BAABFT010000019">
    <property type="protein sequence ID" value="GAA4337383.1"/>
    <property type="molecule type" value="Genomic_DNA"/>
</dbReference>
<gene>
    <name evidence="1" type="ORF">GCM10023149_46780</name>
</gene>
<protein>
    <submittedName>
        <fullName evidence="1">Uncharacterized protein</fullName>
    </submittedName>
</protein>
<evidence type="ECO:0000313" key="1">
    <source>
        <dbReference type="EMBL" id="GAA4337383.1"/>
    </source>
</evidence>
<sequence>MYTHQHHLIKQADKINTAKNQHQQIFTEKCQICDAMHHTSMDVVHNNYAVHLTAAPYVYHTGDFDFLSFALIQSDGLSPPVA</sequence>
<keyword evidence="2" id="KW-1185">Reference proteome</keyword>
<proteinExistence type="predicted"/>
<name>A0ABP8HCT8_9SPHI</name>
<reference evidence="2" key="1">
    <citation type="journal article" date="2019" name="Int. J. Syst. Evol. Microbiol.">
        <title>The Global Catalogue of Microorganisms (GCM) 10K type strain sequencing project: providing services to taxonomists for standard genome sequencing and annotation.</title>
        <authorList>
            <consortium name="The Broad Institute Genomics Platform"/>
            <consortium name="The Broad Institute Genome Sequencing Center for Infectious Disease"/>
            <person name="Wu L."/>
            <person name="Ma J."/>
        </authorList>
    </citation>
    <scope>NUCLEOTIDE SEQUENCE [LARGE SCALE GENOMIC DNA]</scope>
    <source>
        <strain evidence="2">JCM 17705</strain>
    </source>
</reference>